<name>A0ABR4I973_9EURO</name>
<feature type="compositionally biased region" description="Basic and acidic residues" evidence="1">
    <location>
        <begin position="1"/>
        <end position="18"/>
    </location>
</feature>
<sequence>MKRNVEDTFSAHDFDKKVKSSSPRKPSESNYRTRTLFRAGIYVDVNMPQEVQDQINVALQTPPINAATLEFLASKLQRKSMELTAAQAGETEWAGLVYQVLEGLTSTNLLALTLIDWRPDIKPEVYQPFSQPSVPRKRLHDRPWVALSISSGPIFMAPFSLKTPCPDISVGISNQALAIALESRQVPNATFLLNDLQETHELISDPGVTALNLCFPFFLVEAKSGATGGNLYQAQIQAAVGGASALNILKALYKACEGRPLNTLSTTSHIWDEIKGRYYMANLDIWRTTHKGRAIDFVSKIKISSILNWGSTSFQVQLLKS</sequence>
<feature type="region of interest" description="Disordered" evidence="1">
    <location>
        <begin position="1"/>
        <end position="30"/>
    </location>
</feature>
<accession>A0ABR4I973</accession>
<gene>
    <name evidence="3" type="ORF">BDW59DRAFT_173021</name>
</gene>
<evidence type="ECO:0000256" key="1">
    <source>
        <dbReference type="SAM" id="MobiDB-lite"/>
    </source>
</evidence>
<dbReference type="InterPro" id="IPR057684">
    <property type="entry name" value="DUF7924"/>
</dbReference>
<feature type="domain" description="DUF7924" evidence="2">
    <location>
        <begin position="157"/>
        <end position="256"/>
    </location>
</feature>
<evidence type="ECO:0000259" key="2">
    <source>
        <dbReference type="Pfam" id="PF25545"/>
    </source>
</evidence>
<evidence type="ECO:0000313" key="3">
    <source>
        <dbReference type="EMBL" id="KAL2824302.1"/>
    </source>
</evidence>
<comment type="caution">
    <text evidence="3">The sequence shown here is derived from an EMBL/GenBank/DDBJ whole genome shotgun (WGS) entry which is preliminary data.</text>
</comment>
<dbReference type="EMBL" id="JBFXLS010000045">
    <property type="protein sequence ID" value="KAL2824302.1"/>
    <property type="molecule type" value="Genomic_DNA"/>
</dbReference>
<proteinExistence type="predicted"/>
<reference evidence="3 4" key="1">
    <citation type="submission" date="2024-07" db="EMBL/GenBank/DDBJ databases">
        <title>Section-level genome sequencing and comparative genomics of Aspergillus sections Usti and Cavernicolus.</title>
        <authorList>
            <consortium name="Lawrence Berkeley National Laboratory"/>
            <person name="Nybo J.L."/>
            <person name="Vesth T.C."/>
            <person name="Theobald S."/>
            <person name="Frisvad J.C."/>
            <person name="Larsen T.O."/>
            <person name="Kjaerboelling I."/>
            <person name="Rothschild-Mancinelli K."/>
            <person name="Lyhne E.K."/>
            <person name="Kogle M.E."/>
            <person name="Barry K."/>
            <person name="Clum A."/>
            <person name="Na H."/>
            <person name="Ledsgaard L."/>
            <person name="Lin J."/>
            <person name="Lipzen A."/>
            <person name="Kuo A."/>
            <person name="Riley R."/>
            <person name="Mondo S."/>
            <person name="LaButti K."/>
            <person name="Haridas S."/>
            <person name="Pangalinan J."/>
            <person name="Salamov A.A."/>
            <person name="Simmons B.A."/>
            <person name="Magnuson J.K."/>
            <person name="Chen J."/>
            <person name="Drula E."/>
            <person name="Henrissat B."/>
            <person name="Wiebenga A."/>
            <person name="Lubbers R.J."/>
            <person name="Gomes A.C."/>
            <person name="Makela M.R."/>
            <person name="Stajich J."/>
            <person name="Grigoriev I.V."/>
            <person name="Mortensen U.H."/>
            <person name="De vries R.P."/>
            <person name="Baker S.E."/>
            <person name="Andersen M.R."/>
        </authorList>
    </citation>
    <scope>NUCLEOTIDE SEQUENCE [LARGE SCALE GENOMIC DNA]</scope>
    <source>
        <strain evidence="3 4">CBS 600.67</strain>
    </source>
</reference>
<organism evidence="3 4">
    <name type="scientific">Aspergillus cavernicola</name>
    <dbReference type="NCBI Taxonomy" id="176166"/>
    <lineage>
        <taxon>Eukaryota</taxon>
        <taxon>Fungi</taxon>
        <taxon>Dikarya</taxon>
        <taxon>Ascomycota</taxon>
        <taxon>Pezizomycotina</taxon>
        <taxon>Eurotiomycetes</taxon>
        <taxon>Eurotiomycetidae</taxon>
        <taxon>Eurotiales</taxon>
        <taxon>Aspergillaceae</taxon>
        <taxon>Aspergillus</taxon>
        <taxon>Aspergillus subgen. Nidulantes</taxon>
    </lineage>
</organism>
<evidence type="ECO:0000313" key="4">
    <source>
        <dbReference type="Proteomes" id="UP001610335"/>
    </source>
</evidence>
<dbReference type="Pfam" id="PF25545">
    <property type="entry name" value="DUF7924"/>
    <property type="match status" value="1"/>
</dbReference>
<keyword evidence="4" id="KW-1185">Reference proteome</keyword>
<protein>
    <recommendedName>
        <fullName evidence="2">DUF7924 domain-containing protein</fullName>
    </recommendedName>
</protein>
<dbReference type="Proteomes" id="UP001610335">
    <property type="component" value="Unassembled WGS sequence"/>
</dbReference>